<dbReference type="Gene3D" id="3.40.50.300">
    <property type="entry name" value="P-loop containing nucleotide triphosphate hydrolases"/>
    <property type="match status" value="2"/>
</dbReference>
<evidence type="ECO:0000256" key="1">
    <source>
        <dbReference type="ARBA" id="ARBA00022741"/>
    </source>
</evidence>
<keyword evidence="1" id="KW-0547">Nucleotide-binding</keyword>
<dbReference type="Pfam" id="PF00005">
    <property type="entry name" value="ABC_tran"/>
    <property type="match status" value="2"/>
</dbReference>
<evidence type="ECO:0000256" key="2">
    <source>
        <dbReference type="ARBA" id="ARBA00022840"/>
    </source>
</evidence>
<reference evidence="4" key="1">
    <citation type="journal article" date="2014" name="Front. Microbiol.">
        <title>High frequency of phylogenetically diverse reductive dehalogenase-homologous genes in deep subseafloor sedimentary metagenomes.</title>
        <authorList>
            <person name="Kawai M."/>
            <person name="Futagami T."/>
            <person name="Toyoda A."/>
            <person name="Takaki Y."/>
            <person name="Nishi S."/>
            <person name="Hori S."/>
            <person name="Arai W."/>
            <person name="Tsubouchi T."/>
            <person name="Morono Y."/>
            <person name="Uchiyama I."/>
            <person name="Ito T."/>
            <person name="Fujiyama A."/>
            <person name="Inagaki F."/>
            <person name="Takami H."/>
        </authorList>
    </citation>
    <scope>NUCLEOTIDE SEQUENCE</scope>
    <source>
        <strain evidence="4">Expedition CK06-06</strain>
    </source>
</reference>
<evidence type="ECO:0000313" key="4">
    <source>
        <dbReference type="EMBL" id="GAH47709.1"/>
    </source>
</evidence>
<organism evidence="4">
    <name type="scientific">marine sediment metagenome</name>
    <dbReference type="NCBI Taxonomy" id="412755"/>
    <lineage>
        <taxon>unclassified sequences</taxon>
        <taxon>metagenomes</taxon>
        <taxon>ecological metagenomes</taxon>
    </lineage>
</organism>
<dbReference type="InterPro" id="IPR017871">
    <property type="entry name" value="ABC_transporter-like_CS"/>
</dbReference>
<dbReference type="InterPro" id="IPR027417">
    <property type="entry name" value="P-loop_NTPase"/>
</dbReference>
<comment type="caution">
    <text evidence="4">The sequence shown here is derived from an EMBL/GenBank/DDBJ whole genome shotgun (WGS) entry which is preliminary data.</text>
</comment>
<protein>
    <recommendedName>
        <fullName evidence="3">ABC transporter domain-containing protein</fullName>
    </recommendedName>
</protein>
<dbReference type="SUPFAM" id="SSF52540">
    <property type="entry name" value="P-loop containing nucleoside triphosphate hydrolases"/>
    <property type="match status" value="2"/>
</dbReference>
<dbReference type="EMBL" id="BARU01024160">
    <property type="protein sequence ID" value="GAH47709.1"/>
    <property type="molecule type" value="Genomic_DNA"/>
</dbReference>
<gene>
    <name evidence="4" type="ORF">S03H2_39121</name>
</gene>
<dbReference type="InterPro" id="IPR050107">
    <property type="entry name" value="ABC_carbohydrate_import_ATPase"/>
</dbReference>
<feature type="domain" description="ABC transporter" evidence="3">
    <location>
        <begin position="194"/>
        <end position="275"/>
    </location>
</feature>
<proteinExistence type="predicted"/>
<dbReference type="AlphaFoldDB" id="X1H1G7"/>
<dbReference type="PROSITE" id="PS00211">
    <property type="entry name" value="ABC_TRANSPORTER_1"/>
    <property type="match status" value="1"/>
</dbReference>
<dbReference type="GO" id="GO:0016887">
    <property type="term" value="F:ATP hydrolysis activity"/>
    <property type="evidence" value="ECO:0007669"/>
    <property type="project" value="InterPro"/>
</dbReference>
<dbReference type="PANTHER" id="PTHR43790">
    <property type="entry name" value="CARBOHYDRATE TRANSPORT ATP-BINDING PROTEIN MG119-RELATED"/>
    <property type="match status" value="1"/>
</dbReference>
<evidence type="ECO:0000259" key="3">
    <source>
        <dbReference type="Pfam" id="PF00005"/>
    </source>
</evidence>
<accession>X1H1G7</accession>
<dbReference type="InterPro" id="IPR003439">
    <property type="entry name" value="ABC_transporter-like_ATP-bd"/>
</dbReference>
<dbReference type="PANTHER" id="PTHR43790:SF4">
    <property type="entry name" value="GUANOSINE IMPORT ATP-BINDING PROTEIN NUPO"/>
    <property type="match status" value="1"/>
</dbReference>
<dbReference type="GO" id="GO:0005524">
    <property type="term" value="F:ATP binding"/>
    <property type="evidence" value="ECO:0007669"/>
    <property type="project" value="UniProtKB-KW"/>
</dbReference>
<sequence>VGMIHQHFTLVPSQTVLENIIVGADSEKGIFLNPKSAKAKLLQLQERFGLQVDPEAKVWTLAVGEKQKVEILKALYRNVDILIMDEPTAVLAPSETIELFKTLKSLVKEGKSVIFISHKLNEVMEISDRIVVLRNGEVMAEKKTSETNTKELANLMVGREILERIERKKVAPGKPVIEIDNLTVINDKGLEAVKKVNMIVRENEILGLAGVSGNGQRELSEVLFGLREPVTGSIKINGKPLKTGSPVSAIKLGIGRVPEDRIETGLMMDLSVEENL</sequence>
<feature type="domain" description="ABC transporter" evidence="3">
    <location>
        <begin position="1"/>
        <end position="89"/>
    </location>
</feature>
<keyword evidence="2" id="KW-0067">ATP-binding</keyword>
<feature type="non-terminal residue" evidence="4">
    <location>
        <position position="1"/>
    </location>
</feature>
<name>X1H1G7_9ZZZZ</name>
<feature type="non-terminal residue" evidence="4">
    <location>
        <position position="276"/>
    </location>
</feature>